<evidence type="ECO:0000313" key="3">
    <source>
        <dbReference type="EnsemblProtists" id="EOD07913"/>
    </source>
</evidence>
<dbReference type="SUPFAM" id="SSF48403">
    <property type="entry name" value="Ankyrin repeat"/>
    <property type="match status" value="1"/>
</dbReference>
<dbReference type="KEGG" id="ehx:EMIHUDRAFT_217901"/>
<proteinExistence type="predicted"/>
<reference evidence="3" key="2">
    <citation type="submission" date="2024-10" db="UniProtKB">
        <authorList>
            <consortium name="EnsemblProtists"/>
        </authorList>
    </citation>
    <scope>IDENTIFICATION</scope>
</reference>
<keyword evidence="1" id="KW-0677">Repeat</keyword>
<dbReference type="PaxDb" id="2903-EOD07913"/>
<dbReference type="SMART" id="SM00248">
    <property type="entry name" value="ANK"/>
    <property type="match status" value="2"/>
</dbReference>
<evidence type="ECO:0000313" key="4">
    <source>
        <dbReference type="Proteomes" id="UP000013827"/>
    </source>
</evidence>
<accession>A0A0D3I9H8</accession>
<dbReference type="InterPro" id="IPR002110">
    <property type="entry name" value="Ankyrin_rpt"/>
</dbReference>
<dbReference type="HOGENOM" id="CLU_083487_0_1_1"/>
<dbReference type="InterPro" id="IPR036770">
    <property type="entry name" value="Ankyrin_rpt-contain_sf"/>
</dbReference>
<evidence type="ECO:0000256" key="1">
    <source>
        <dbReference type="ARBA" id="ARBA00022737"/>
    </source>
</evidence>
<dbReference type="Gene3D" id="1.25.40.20">
    <property type="entry name" value="Ankyrin repeat-containing domain"/>
    <property type="match status" value="1"/>
</dbReference>
<keyword evidence="2" id="KW-0040">ANK repeat</keyword>
<dbReference type="Pfam" id="PF00023">
    <property type="entry name" value="Ank"/>
    <property type="match status" value="1"/>
</dbReference>
<dbReference type="RefSeq" id="XP_005760342.1">
    <property type="nucleotide sequence ID" value="XM_005760285.1"/>
</dbReference>
<protein>
    <submittedName>
        <fullName evidence="3">Uncharacterized protein</fullName>
    </submittedName>
</protein>
<organism evidence="3 4">
    <name type="scientific">Emiliania huxleyi (strain CCMP1516)</name>
    <dbReference type="NCBI Taxonomy" id="280463"/>
    <lineage>
        <taxon>Eukaryota</taxon>
        <taxon>Haptista</taxon>
        <taxon>Haptophyta</taxon>
        <taxon>Prymnesiophyceae</taxon>
        <taxon>Isochrysidales</taxon>
        <taxon>Noelaerhabdaceae</taxon>
        <taxon>Emiliania</taxon>
    </lineage>
</organism>
<keyword evidence="4" id="KW-1185">Reference proteome</keyword>
<dbReference type="PANTHER" id="PTHR24198:SF194">
    <property type="entry name" value="INVERSIN-A"/>
    <property type="match status" value="1"/>
</dbReference>
<dbReference type="AlphaFoldDB" id="A0A0D3I9H8"/>
<reference evidence="4" key="1">
    <citation type="journal article" date="2013" name="Nature">
        <title>Pan genome of the phytoplankton Emiliania underpins its global distribution.</title>
        <authorList>
            <person name="Read B.A."/>
            <person name="Kegel J."/>
            <person name="Klute M.J."/>
            <person name="Kuo A."/>
            <person name="Lefebvre S.C."/>
            <person name="Maumus F."/>
            <person name="Mayer C."/>
            <person name="Miller J."/>
            <person name="Monier A."/>
            <person name="Salamov A."/>
            <person name="Young J."/>
            <person name="Aguilar M."/>
            <person name="Claverie J.M."/>
            <person name="Frickenhaus S."/>
            <person name="Gonzalez K."/>
            <person name="Herman E.K."/>
            <person name="Lin Y.C."/>
            <person name="Napier J."/>
            <person name="Ogata H."/>
            <person name="Sarno A.F."/>
            <person name="Shmutz J."/>
            <person name="Schroeder D."/>
            <person name="de Vargas C."/>
            <person name="Verret F."/>
            <person name="von Dassow P."/>
            <person name="Valentin K."/>
            <person name="Van de Peer Y."/>
            <person name="Wheeler G."/>
            <person name="Dacks J.B."/>
            <person name="Delwiche C.F."/>
            <person name="Dyhrman S.T."/>
            <person name="Glockner G."/>
            <person name="John U."/>
            <person name="Richards T."/>
            <person name="Worden A.Z."/>
            <person name="Zhang X."/>
            <person name="Grigoriev I.V."/>
            <person name="Allen A.E."/>
            <person name="Bidle K."/>
            <person name="Borodovsky M."/>
            <person name="Bowler C."/>
            <person name="Brownlee C."/>
            <person name="Cock J.M."/>
            <person name="Elias M."/>
            <person name="Gladyshev V.N."/>
            <person name="Groth M."/>
            <person name="Guda C."/>
            <person name="Hadaegh A."/>
            <person name="Iglesias-Rodriguez M.D."/>
            <person name="Jenkins J."/>
            <person name="Jones B.M."/>
            <person name="Lawson T."/>
            <person name="Leese F."/>
            <person name="Lindquist E."/>
            <person name="Lobanov A."/>
            <person name="Lomsadze A."/>
            <person name="Malik S.B."/>
            <person name="Marsh M.E."/>
            <person name="Mackinder L."/>
            <person name="Mock T."/>
            <person name="Mueller-Roeber B."/>
            <person name="Pagarete A."/>
            <person name="Parker M."/>
            <person name="Probert I."/>
            <person name="Quesneville H."/>
            <person name="Raines C."/>
            <person name="Rensing S.A."/>
            <person name="Riano-Pachon D.M."/>
            <person name="Richier S."/>
            <person name="Rokitta S."/>
            <person name="Shiraiwa Y."/>
            <person name="Soanes D.M."/>
            <person name="van der Giezen M."/>
            <person name="Wahlund T.M."/>
            <person name="Williams B."/>
            <person name="Wilson W."/>
            <person name="Wolfe G."/>
            <person name="Wurch L.L."/>
        </authorList>
    </citation>
    <scope>NUCLEOTIDE SEQUENCE</scope>
</reference>
<dbReference type="STRING" id="2903.R1BDX4"/>
<dbReference type="Proteomes" id="UP000013827">
    <property type="component" value="Unassembled WGS sequence"/>
</dbReference>
<dbReference type="GeneID" id="17254063"/>
<sequence length="253" mass="26335">MLRSLSTSTPPAECCLSPGLVVCCLRGRPRCLALLLAAGADPDASEAPPCVGRAGGFAPLRYACWGTTAGHVECAEMLLAAGAAVEAATAVGHTPLQGACFKGARGSASRSFLLSDTAESVARRQGHGELAAWLAQSRHWTTPLHHLDSLSLARTRQRNGPSTGAAPIRSSAAAALVVAAAEPWSPASHGLWPERLQRLAVELLTLGYLLAREAAGLFTLGCGAGRQPRALSDVWLEYVLPLAVCRDEAEARA</sequence>
<evidence type="ECO:0000256" key="2">
    <source>
        <dbReference type="ARBA" id="ARBA00023043"/>
    </source>
</evidence>
<name>A0A0D3I9H8_EMIH1</name>
<dbReference type="EnsemblProtists" id="EOD07913">
    <property type="protein sequence ID" value="EOD07913"/>
    <property type="gene ID" value="EMIHUDRAFT_217901"/>
</dbReference>
<dbReference type="PANTHER" id="PTHR24198">
    <property type="entry name" value="ANKYRIN REPEAT AND PROTEIN KINASE DOMAIN-CONTAINING PROTEIN"/>
    <property type="match status" value="1"/>
</dbReference>